<proteinExistence type="predicted"/>
<dbReference type="PIRSF" id="PIRSF000429">
    <property type="entry name" value="Ac-CoA_Ac_transf"/>
    <property type="match status" value="1"/>
</dbReference>
<dbReference type="OrthoDB" id="9790314at2"/>
<dbReference type="KEGG" id="vei:Veis_4625"/>
<dbReference type="AlphaFoldDB" id="A1WRR5"/>
<accession>A1WRR5</accession>
<dbReference type="Proteomes" id="UP000000374">
    <property type="component" value="Chromosome"/>
</dbReference>
<evidence type="ECO:0000259" key="1">
    <source>
        <dbReference type="Pfam" id="PF22691"/>
    </source>
</evidence>
<organism evidence="2 3">
    <name type="scientific">Verminephrobacter eiseniae (strain EF01-2)</name>
    <dbReference type="NCBI Taxonomy" id="391735"/>
    <lineage>
        <taxon>Bacteria</taxon>
        <taxon>Pseudomonadati</taxon>
        <taxon>Pseudomonadota</taxon>
        <taxon>Betaproteobacteria</taxon>
        <taxon>Burkholderiales</taxon>
        <taxon>Comamonadaceae</taxon>
        <taxon>Verminephrobacter</taxon>
    </lineage>
</organism>
<dbReference type="eggNOG" id="COG0183">
    <property type="taxonomic scope" value="Bacteria"/>
</dbReference>
<feature type="domain" description="Thiolase C-terminal" evidence="1">
    <location>
        <begin position="245"/>
        <end position="386"/>
    </location>
</feature>
<name>A1WRR5_VEREI</name>
<gene>
    <name evidence="2" type="ordered locus">Veis_4625</name>
</gene>
<dbReference type="PANTHER" id="PTHR42870:SF1">
    <property type="entry name" value="NON-SPECIFIC LIPID-TRANSFER PROTEIN-LIKE 2"/>
    <property type="match status" value="1"/>
</dbReference>
<evidence type="ECO:0000313" key="2">
    <source>
        <dbReference type="EMBL" id="ABM60322.1"/>
    </source>
</evidence>
<dbReference type="NCBIfam" id="NF004811">
    <property type="entry name" value="PRK06158.1"/>
    <property type="match status" value="1"/>
</dbReference>
<dbReference type="EMBL" id="CP000542">
    <property type="protein sequence ID" value="ABM60322.1"/>
    <property type="molecule type" value="Genomic_DNA"/>
</dbReference>
<dbReference type="GO" id="GO:0003988">
    <property type="term" value="F:acetyl-CoA C-acyltransferase activity"/>
    <property type="evidence" value="ECO:0007669"/>
    <property type="project" value="UniProtKB-ARBA"/>
</dbReference>
<reference evidence="3" key="1">
    <citation type="submission" date="2006-12" db="EMBL/GenBank/DDBJ databases">
        <title>Complete sequence of chromosome 1 of Verminephrobacter eiseniae EF01-2.</title>
        <authorList>
            <person name="Copeland A."/>
            <person name="Lucas S."/>
            <person name="Lapidus A."/>
            <person name="Barry K."/>
            <person name="Detter J.C."/>
            <person name="Glavina del Rio T."/>
            <person name="Dalin E."/>
            <person name="Tice H."/>
            <person name="Pitluck S."/>
            <person name="Chertkov O."/>
            <person name="Brettin T."/>
            <person name="Bruce D."/>
            <person name="Han C."/>
            <person name="Tapia R."/>
            <person name="Gilna P."/>
            <person name="Schmutz J."/>
            <person name="Larimer F."/>
            <person name="Land M."/>
            <person name="Hauser L."/>
            <person name="Kyrpides N."/>
            <person name="Kim E."/>
            <person name="Stahl D."/>
            <person name="Richardson P."/>
        </authorList>
    </citation>
    <scope>NUCLEOTIDE SEQUENCE [LARGE SCALE GENOMIC DNA]</scope>
    <source>
        <strain evidence="3">EF01-2</strain>
    </source>
</reference>
<sequence length="390" mass="40338">MNHWDTSLRGSVAITGCATAAIGDAGGLTDLEATSLAVHAAVKDAGLQMSQVDGLMSASLSSSMWVVKLAEYLGIRPAFSESTGIGGASFVGHLSIAAAAIRAGLCRNVVIAYGATPRSGGSIAATSPVRAQLDPFPFEEPYAPFNPPTGYALVAQRHMHQYGTTREQLAQVALAARSWAALNPEAYRREPMGLEEVLGARMISSPLTVRDCCLVTDGAAAVVVQASDVAQDGPRKPVHVLGTAMAHSHRQIACMEDLTVTAARISGPLAMERAGITTNDIDVVQLYDAFTINPILFLEDLGFCQKGEGGPFVADGRIAPGGALPVNTNGGGLSCVHPGMYSLFGIVEAVRQLRADCGARQVAGAATALVQGNGGVLSAQASTVFSIHRG</sequence>
<dbReference type="InterPro" id="IPR016039">
    <property type="entry name" value="Thiolase-like"/>
</dbReference>
<dbReference type="InterPro" id="IPR002155">
    <property type="entry name" value="Thiolase"/>
</dbReference>
<dbReference type="Gene3D" id="3.40.47.10">
    <property type="match status" value="1"/>
</dbReference>
<evidence type="ECO:0000313" key="3">
    <source>
        <dbReference type="Proteomes" id="UP000000374"/>
    </source>
</evidence>
<protein>
    <submittedName>
        <fullName evidence="2">Thiolase</fullName>
    </submittedName>
</protein>
<dbReference type="CDD" id="cd00829">
    <property type="entry name" value="SCP-x_thiolase"/>
    <property type="match status" value="1"/>
</dbReference>
<keyword evidence="3" id="KW-1185">Reference proteome</keyword>
<dbReference type="SUPFAM" id="SSF53901">
    <property type="entry name" value="Thiolase-like"/>
    <property type="match status" value="2"/>
</dbReference>
<dbReference type="InterPro" id="IPR055140">
    <property type="entry name" value="Thiolase_C_2"/>
</dbReference>
<dbReference type="STRING" id="391735.Veis_4625"/>
<dbReference type="HOGENOM" id="CLU_035425_2_1_4"/>
<dbReference type="RefSeq" id="WP_011812305.1">
    <property type="nucleotide sequence ID" value="NC_008786.1"/>
</dbReference>
<dbReference type="GeneID" id="76462914"/>
<dbReference type="PANTHER" id="PTHR42870">
    <property type="entry name" value="ACETYL-COA C-ACETYLTRANSFERASE"/>
    <property type="match status" value="1"/>
</dbReference>
<dbReference type="Pfam" id="PF22691">
    <property type="entry name" value="Thiolase_C_1"/>
    <property type="match status" value="1"/>
</dbReference>